<dbReference type="EMBL" id="SZYD01000017">
    <property type="protein sequence ID" value="KAD3067354.1"/>
    <property type="molecule type" value="Genomic_DNA"/>
</dbReference>
<dbReference type="AlphaFoldDB" id="A0A5N6M0D3"/>
<evidence type="ECO:0000313" key="1">
    <source>
        <dbReference type="EMBL" id="KAD3067354.1"/>
    </source>
</evidence>
<accession>A0A5N6M0D3</accession>
<gene>
    <name evidence="1" type="ORF">E3N88_35234</name>
</gene>
<evidence type="ECO:0000313" key="2">
    <source>
        <dbReference type="Proteomes" id="UP000326396"/>
    </source>
</evidence>
<name>A0A5N6M0D3_9ASTR</name>
<comment type="caution">
    <text evidence="1">The sequence shown here is derived from an EMBL/GenBank/DDBJ whole genome shotgun (WGS) entry which is preliminary data.</text>
</comment>
<dbReference type="OrthoDB" id="2410195at2759"/>
<dbReference type="Proteomes" id="UP000326396">
    <property type="component" value="Linkage Group LG7"/>
</dbReference>
<organism evidence="1 2">
    <name type="scientific">Mikania micrantha</name>
    <name type="common">bitter vine</name>
    <dbReference type="NCBI Taxonomy" id="192012"/>
    <lineage>
        <taxon>Eukaryota</taxon>
        <taxon>Viridiplantae</taxon>
        <taxon>Streptophyta</taxon>
        <taxon>Embryophyta</taxon>
        <taxon>Tracheophyta</taxon>
        <taxon>Spermatophyta</taxon>
        <taxon>Magnoliopsida</taxon>
        <taxon>eudicotyledons</taxon>
        <taxon>Gunneridae</taxon>
        <taxon>Pentapetalae</taxon>
        <taxon>asterids</taxon>
        <taxon>campanulids</taxon>
        <taxon>Asterales</taxon>
        <taxon>Asteraceae</taxon>
        <taxon>Asteroideae</taxon>
        <taxon>Heliantheae alliance</taxon>
        <taxon>Eupatorieae</taxon>
        <taxon>Mikania</taxon>
    </lineage>
</organism>
<proteinExistence type="predicted"/>
<reference evidence="1 2" key="1">
    <citation type="submission" date="2019-05" db="EMBL/GenBank/DDBJ databases">
        <title>Mikania micrantha, genome provides insights into the molecular mechanism of rapid growth.</title>
        <authorList>
            <person name="Liu B."/>
        </authorList>
    </citation>
    <scope>NUCLEOTIDE SEQUENCE [LARGE SCALE GENOMIC DNA]</scope>
    <source>
        <strain evidence="1">NLD-2019</strain>
        <tissue evidence="1">Leaf</tissue>
    </source>
</reference>
<sequence>MQKYLLLAIPKAEASREFITLGRGRGGNVVLPAAVGQNLSTAVKGVASAYDGLNDLNHIMDMNDGQQLTVKFLHRMNDVMMICRASYDKDMMARGMT</sequence>
<keyword evidence="2" id="KW-1185">Reference proteome</keyword>
<protein>
    <submittedName>
        <fullName evidence="1">Uncharacterized protein</fullName>
    </submittedName>
</protein>